<protein>
    <submittedName>
        <fullName evidence="2">Uncharacterized protein</fullName>
    </submittedName>
</protein>
<keyword evidence="3" id="KW-1185">Reference proteome</keyword>
<sequence length="181" mass="20087">MRAVVFLGLALSVIASSAVAEDIRWKPETLRPGDYTSIKQSQGGLIHHVFRGKSGRFYILDSYRGAAPSGKPVFSTYLDKDGNQVRWVRKDGFELKFIPHDCTRTLGRCQYTQVGSDKKKETRLRITTATGTGFKFDEYKASGQRLFGGKMELDARGNAGSGLIAGNQGKQRFRLVGQAYQ</sequence>
<dbReference type="EMBL" id="CP022540">
    <property type="protein sequence ID" value="ASP23043.1"/>
    <property type="molecule type" value="Genomic_DNA"/>
</dbReference>
<proteinExistence type="predicted"/>
<reference evidence="2 3" key="1">
    <citation type="submission" date="2017-07" db="EMBL/GenBank/DDBJ databases">
        <title>Genome Sequence of Antarctobacter heliothermus Strain SMS3 Isolated from a culture of the Diatom Skeletonema marinoi.</title>
        <authorList>
            <person name="Topel M."/>
            <person name="Pinder M.I.M."/>
            <person name="Johansson O.N."/>
            <person name="Kourtchenko O."/>
            <person name="Godhe A."/>
            <person name="Clarke A.K."/>
        </authorList>
    </citation>
    <scope>NUCLEOTIDE SEQUENCE [LARGE SCALE GENOMIC DNA]</scope>
    <source>
        <strain evidence="2 3">SMS3</strain>
    </source>
</reference>
<name>A0A222EA10_9RHOB</name>
<evidence type="ECO:0000313" key="2">
    <source>
        <dbReference type="EMBL" id="ASP23043.1"/>
    </source>
</evidence>
<dbReference type="OrthoDB" id="7873843at2"/>
<feature type="chain" id="PRO_5012758958" evidence="1">
    <location>
        <begin position="21"/>
        <end position="181"/>
    </location>
</feature>
<keyword evidence="1" id="KW-0732">Signal</keyword>
<gene>
    <name evidence="2" type="ORF">ANTHELSMS3_04442</name>
</gene>
<dbReference type="KEGG" id="aht:ANTHELSMS3_04442"/>
<accession>A0A222EA10</accession>
<organism evidence="2 3">
    <name type="scientific">Antarctobacter heliothermus</name>
    <dbReference type="NCBI Taxonomy" id="74033"/>
    <lineage>
        <taxon>Bacteria</taxon>
        <taxon>Pseudomonadati</taxon>
        <taxon>Pseudomonadota</taxon>
        <taxon>Alphaproteobacteria</taxon>
        <taxon>Rhodobacterales</taxon>
        <taxon>Roseobacteraceae</taxon>
        <taxon>Antarctobacter</taxon>
    </lineage>
</organism>
<feature type="signal peptide" evidence="1">
    <location>
        <begin position="1"/>
        <end position="20"/>
    </location>
</feature>
<dbReference type="RefSeq" id="WP_094036721.1">
    <property type="nucleotide sequence ID" value="NZ_CP022540.1"/>
</dbReference>
<evidence type="ECO:0000256" key="1">
    <source>
        <dbReference type="SAM" id="SignalP"/>
    </source>
</evidence>
<dbReference type="AlphaFoldDB" id="A0A222EA10"/>
<evidence type="ECO:0000313" key="3">
    <source>
        <dbReference type="Proteomes" id="UP000203589"/>
    </source>
</evidence>
<dbReference type="Proteomes" id="UP000203589">
    <property type="component" value="Chromosome"/>
</dbReference>